<dbReference type="RefSeq" id="WP_151521982.1">
    <property type="nucleotide sequence ID" value="NZ_WBPL01000008.1"/>
</dbReference>
<protein>
    <submittedName>
        <fullName evidence="1">Uncharacterized protein</fullName>
    </submittedName>
</protein>
<evidence type="ECO:0000313" key="2">
    <source>
        <dbReference type="Proteomes" id="UP000475765"/>
    </source>
</evidence>
<name>A0A9W7UWJ1_BACCE</name>
<gene>
    <name evidence="1" type="ORF">F8172_15395</name>
</gene>
<sequence>MAKKKLRKDLQKYIDNIESGLVNGDLKKDSEEMELVKKYLKKEVSICGAIKGSREVCTRIPSNEKNLRCCFHGGKSTGATTEEGKNKMKENLAKGRQPIHGLYQKDFLATLTEEEKDWYSDTMEWYKNNYDDLDPLDIAKLDLALMNTIKSWRKNGKSMKYAVNEKVSMVDFENRAIKLLDDLGMSRKFKKSRENSSNSTNVNVFNSLFDGMEK</sequence>
<comment type="caution">
    <text evidence="1">The sequence shown here is derived from an EMBL/GenBank/DDBJ whole genome shotgun (WGS) entry which is preliminary data.</text>
</comment>
<dbReference type="NCBIfam" id="NF041373">
    <property type="entry name" value="HGG_STG"/>
    <property type="match status" value="1"/>
</dbReference>
<dbReference type="AlphaFoldDB" id="A0A9W7UWJ1"/>
<dbReference type="EMBL" id="WBPP01000018">
    <property type="protein sequence ID" value="KAB2395270.1"/>
    <property type="molecule type" value="Genomic_DNA"/>
</dbReference>
<dbReference type="InterPro" id="IPR047675">
    <property type="entry name" value="Putative_zinc-bd"/>
</dbReference>
<accession>A0A9W7UWJ1</accession>
<evidence type="ECO:0000313" key="1">
    <source>
        <dbReference type="EMBL" id="KAB2395270.1"/>
    </source>
</evidence>
<dbReference type="Proteomes" id="UP000475765">
    <property type="component" value="Unassembled WGS sequence"/>
</dbReference>
<proteinExistence type="predicted"/>
<reference evidence="1 2" key="1">
    <citation type="submission" date="2019-10" db="EMBL/GenBank/DDBJ databases">
        <title>Bacillus from the desert of Cuatro Cinegas, Coahuila.</title>
        <authorList>
            <person name="Olmedo-Alvarez G."/>
            <person name="Saldana S."/>
            <person name="Barcelo D."/>
        </authorList>
    </citation>
    <scope>NUCLEOTIDE SEQUENCE [LARGE SCALE GENOMIC DNA]</scope>
    <source>
        <strain evidence="1 2">CH417_13T</strain>
    </source>
</reference>
<organism evidence="1 2">
    <name type="scientific">Bacillus cereus</name>
    <dbReference type="NCBI Taxonomy" id="1396"/>
    <lineage>
        <taxon>Bacteria</taxon>
        <taxon>Bacillati</taxon>
        <taxon>Bacillota</taxon>
        <taxon>Bacilli</taxon>
        <taxon>Bacillales</taxon>
        <taxon>Bacillaceae</taxon>
        <taxon>Bacillus</taxon>
        <taxon>Bacillus cereus group</taxon>
    </lineage>
</organism>